<proteinExistence type="predicted"/>
<keyword evidence="1" id="KW-0812">Transmembrane</keyword>
<organism evidence="2 3">
    <name type="scientific">Trichinella pseudospiralis</name>
    <name type="common">Parasitic roundworm</name>
    <dbReference type="NCBI Taxonomy" id="6337"/>
    <lineage>
        <taxon>Eukaryota</taxon>
        <taxon>Metazoa</taxon>
        <taxon>Ecdysozoa</taxon>
        <taxon>Nematoda</taxon>
        <taxon>Enoplea</taxon>
        <taxon>Dorylaimia</taxon>
        <taxon>Trichinellida</taxon>
        <taxon>Trichinellidae</taxon>
        <taxon>Trichinella</taxon>
    </lineage>
</organism>
<comment type="caution">
    <text evidence="2">The sequence shown here is derived from an EMBL/GenBank/DDBJ whole genome shotgun (WGS) entry which is preliminary data.</text>
</comment>
<keyword evidence="1" id="KW-0472">Membrane</keyword>
<evidence type="ECO:0000256" key="1">
    <source>
        <dbReference type="SAM" id="Phobius"/>
    </source>
</evidence>
<dbReference type="Proteomes" id="UP000054995">
    <property type="component" value="Unassembled WGS sequence"/>
</dbReference>
<accession>A0A0V1FVU0</accession>
<evidence type="ECO:0000313" key="3">
    <source>
        <dbReference type="Proteomes" id="UP000054995"/>
    </source>
</evidence>
<keyword evidence="1" id="KW-1133">Transmembrane helix</keyword>
<dbReference type="AlphaFoldDB" id="A0A0V1FVU0"/>
<reference evidence="2 3" key="1">
    <citation type="submission" date="2015-01" db="EMBL/GenBank/DDBJ databases">
        <title>Evolution of Trichinella species and genotypes.</title>
        <authorList>
            <person name="Korhonen P.K."/>
            <person name="Edoardo P."/>
            <person name="Giuseppe L.R."/>
            <person name="Gasser R.B."/>
        </authorList>
    </citation>
    <scope>NUCLEOTIDE SEQUENCE [LARGE SCALE GENOMIC DNA]</scope>
    <source>
        <strain evidence="2">ISS470</strain>
    </source>
</reference>
<keyword evidence="3" id="KW-1185">Reference proteome</keyword>
<gene>
    <name evidence="2" type="ORF">T4D_361</name>
</gene>
<feature type="transmembrane region" description="Helical" evidence="1">
    <location>
        <begin position="20"/>
        <end position="44"/>
    </location>
</feature>
<dbReference type="EMBL" id="JYDT01000025">
    <property type="protein sequence ID" value="KRY90037.1"/>
    <property type="molecule type" value="Genomic_DNA"/>
</dbReference>
<evidence type="ECO:0000313" key="2">
    <source>
        <dbReference type="EMBL" id="KRY90037.1"/>
    </source>
</evidence>
<protein>
    <submittedName>
        <fullName evidence="2">Uncharacterized protein</fullName>
    </submittedName>
</protein>
<name>A0A0V1FVU0_TRIPS</name>
<sequence>MSLILKINSPKRPTVPYADISLIHVSESSFFVTTLNVITIFLYTGNKIEKLENRNVNSIP</sequence>